<feature type="non-terminal residue" evidence="1">
    <location>
        <position position="1"/>
    </location>
</feature>
<dbReference type="Proteomes" id="UP000676336">
    <property type="component" value="Unassembled WGS sequence"/>
</dbReference>
<protein>
    <submittedName>
        <fullName evidence="1">Uncharacterized protein</fullName>
    </submittedName>
</protein>
<comment type="caution">
    <text evidence="1">The sequence shown here is derived from an EMBL/GenBank/DDBJ whole genome shotgun (WGS) entry which is preliminary data.</text>
</comment>
<evidence type="ECO:0000313" key="2">
    <source>
        <dbReference type="Proteomes" id="UP000676336"/>
    </source>
</evidence>
<sequence>CSCGFSAVVNLRLSYSSGLFYEDEIEITGIKADLKYRTSTDHLPVNLLELIERKECLPSPFDYFINKNIQTSISTRKNDQ</sequence>
<dbReference type="EMBL" id="CAJOBI010127530">
    <property type="protein sequence ID" value="CAF4708292.1"/>
    <property type="molecule type" value="Genomic_DNA"/>
</dbReference>
<organism evidence="1 2">
    <name type="scientific">Rotaria magnacalcarata</name>
    <dbReference type="NCBI Taxonomy" id="392030"/>
    <lineage>
        <taxon>Eukaryota</taxon>
        <taxon>Metazoa</taxon>
        <taxon>Spiralia</taxon>
        <taxon>Gnathifera</taxon>
        <taxon>Rotifera</taxon>
        <taxon>Eurotatoria</taxon>
        <taxon>Bdelloidea</taxon>
        <taxon>Philodinida</taxon>
        <taxon>Philodinidae</taxon>
        <taxon>Rotaria</taxon>
    </lineage>
</organism>
<feature type="non-terminal residue" evidence="1">
    <location>
        <position position="80"/>
    </location>
</feature>
<gene>
    <name evidence="1" type="ORF">SMN809_LOCUS43328</name>
</gene>
<reference evidence="1" key="1">
    <citation type="submission" date="2021-02" db="EMBL/GenBank/DDBJ databases">
        <authorList>
            <person name="Nowell W R."/>
        </authorList>
    </citation>
    <scope>NUCLEOTIDE SEQUENCE</scope>
</reference>
<accession>A0A8S3AHQ4</accession>
<name>A0A8S3AHQ4_9BILA</name>
<proteinExistence type="predicted"/>
<dbReference type="AlphaFoldDB" id="A0A8S3AHQ4"/>
<evidence type="ECO:0000313" key="1">
    <source>
        <dbReference type="EMBL" id="CAF4708292.1"/>
    </source>
</evidence>